<accession>A0ABY7M5I6</accession>
<gene>
    <name evidence="2" type="ORF">O0235_08730</name>
</gene>
<dbReference type="RefSeq" id="WP_270055406.1">
    <property type="nucleotide sequence ID" value="NZ_CP115149.1"/>
</dbReference>
<evidence type="ECO:0000259" key="1">
    <source>
        <dbReference type="Pfam" id="PF13480"/>
    </source>
</evidence>
<feature type="domain" description="BioF2-like acetyltransferase" evidence="1">
    <location>
        <begin position="88"/>
        <end position="228"/>
    </location>
</feature>
<dbReference type="EMBL" id="CP115149">
    <property type="protein sequence ID" value="WBL34878.1"/>
    <property type="molecule type" value="Genomic_DNA"/>
</dbReference>
<proteinExistence type="predicted"/>
<protein>
    <submittedName>
        <fullName evidence="2">GNAT family N-acetyltransferase</fullName>
    </submittedName>
</protein>
<dbReference type="InterPro" id="IPR016181">
    <property type="entry name" value="Acyl_CoA_acyltransferase"/>
</dbReference>
<dbReference type="Pfam" id="PF13480">
    <property type="entry name" value="Acetyltransf_6"/>
    <property type="match status" value="1"/>
</dbReference>
<dbReference type="Proteomes" id="UP001212803">
    <property type="component" value="Chromosome"/>
</dbReference>
<evidence type="ECO:0000313" key="2">
    <source>
        <dbReference type="EMBL" id="WBL34878.1"/>
    </source>
</evidence>
<evidence type="ECO:0000313" key="3">
    <source>
        <dbReference type="Proteomes" id="UP001212803"/>
    </source>
</evidence>
<sequence>MRDLAGPLAIPGEAPAVAAGILEWLREDFTRALDAWGIPAGGPWPAAFEAAAARWGWSFAAEPEAVCPGVDLPASFEAFIASLPKHDRHELRRKLRNFEAAGAAAFERLTGDAVAARLGLLFELMRASSPAKAAFLTPAMETFFRALAREFAPRGQLALGLTTLDGRPAGVTLTFEFGGTVFLYNSGYDPALAHLAPGLISKAWAIRDAIERGVRRFDFLRGDEEYKRRLGGQPRQLLRLRLEDRAGR</sequence>
<dbReference type="InterPro" id="IPR038740">
    <property type="entry name" value="BioF2-like_GNAT_dom"/>
</dbReference>
<name>A0ABY7M5I6_9CHLR</name>
<dbReference type="Gene3D" id="3.40.630.30">
    <property type="match status" value="1"/>
</dbReference>
<dbReference type="SUPFAM" id="SSF55729">
    <property type="entry name" value="Acyl-CoA N-acyltransferases (Nat)"/>
    <property type="match status" value="1"/>
</dbReference>
<organism evidence="2 3">
    <name type="scientific">Tepidiforma flava</name>
    <dbReference type="NCBI Taxonomy" id="3004094"/>
    <lineage>
        <taxon>Bacteria</taxon>
        <taxon>Bacillati</taxon>
        <taxon>Chloroflexota</taxon>
        <taxon>Tepidiformia</taxon>
        <taxon>Tepidiformales</taxon>
        <taxon>Tepidiformaceae</taxon>
        <taxon>Tepidiforma</taxon>
    </lineage>
</organism>
<reference evidence="2 3" key="1">
    <citation type="journal article" date="2023" name="ISME J.">
        <title>Thermophilic Dehalococcoidia with unusual traits shed light on an unexpected past.</title>
        <authorList>
            <person name="Palmer M."/>
            <person name="Covington J.K."/>
            <person name="Zhou E.M."/>
            <person name="Thomas S.C."/>
            <person name="Habib N."/>
            <person name="Seymour C.O."/>
            <person name="Lai D."/>
            <person name="Johnston J."/>
            <person name="Hashimi A."/>
            <person name="Jiao J.Y."/>
            <person name="Muok A.R."/>
            <person name="Liu L."/>
            <person name="Xian W.D."/>
            <person name="Zhi X.Y."/>
            <person name="Li M.M."/>
            <person name="Silva L.P."/>
            <person name="Bowen B.P."/>
            <person name="Louie K."/>
            <person name="Briegel A."/>
            <person name="Pett-Ridge J."/>
            <person name="Weber P.K."/>
            <person name="Tocheva E.I."/>
            <person name="Woyke T."/>
            <person name="Northen T.R."/>
            <person name="Mayali X."/>
            <person name="Li W.J."/>
            <person name="Hedlund B.P."/>
        </authorList>
    </citation>
    <scope>NUCLEOTIDE SEQUENCE [LARGE SCALE GENOMIC DNA]</scope>
    <source>
        <strain evidence="2 3">YIM 72310</strain>
    </source>
</reference>
<keyword evidence="3" id="KW-1185">Reference proteome</keyword>